<dbReference type="PANTHER" id="PTHR45266:SF3">
    <property type="entry name" value="OXALOACETATE DECARBOXYLASE ALPHA CHAIN"/>
    <property type="match status" value="1"/>
</dbReference>
<sequence length="139" mass="14195">MKEYKLKINSNDYHVVVSGLSNGRADVMVNGQSYSVEIADAGAASDAGKSASAPAVTATAPAPAAKPAAGGAVKSPLPGVVLDIQVAVGDRVGTGQRLMILEAMKMENNIDSDREGTVKEIKVATGDSVLEGDVLLTIE</sequence>
<evidence type="ECO:0000313" key="5">
    <source>
        <dbReference type="Proteomes" id="UP001059295"/>
    </source>
</evidence>
<reference evidence="4" key="1">
    <citation type="journal article" date="2022" name="Cell">
        <title>Design, construction, and in vivo augmentation of a complex gut microbiome.</title>
        <authorList>
            <person name="Cheng A.G."/>
            <person name="Ho P.Y."/>
            <person name="Aranda-Diaz A."/>
            <person name="Jain S."/>
            <person name="Yu F.B."/>
            <person name="Meng X."/>
            <person name="Wang M."/>
            <person name="Iakiviak M."/>
            <person name="Nagashima K."/>
            <person name="Zhao A."/>
            <person name="Murugkar P."/>
            <person name="Patil A."/>
            <person name="Atabakhsh K."/>
            <person name="Weakley A."/>
            <person name="Yan J."/>
            <person name="Brumbaugh A.R."/>
            <person name="Higginbottom S."/>
            <person name="Dimas A."/>
            <person name="Shiver A.L."/>
            <person name="Deutschbauer A."/>
            <person name="Neff N."/>
            <person name="Sonnenburg J.L."/>
            <person name="Huang K.C."/>
            <person name="Fischbach M.A."/>
        </authorList>
    </citation>
    <scope>NUCLEOTIDE SEQUENCE</scope>
    <source>
        <strain evidence="4">AP11</strain>
    </source>
</reference>
<keyword evidence="5" id="KW-1185">Reference proteome</keyword>
<dbReference type="CDD" id="cd06850">
    <property type="entry name" value="biotinyl_domain"/>
    <property type="match status" value="1"/>
</dbReference>
<name>A0ABY5V0X0_9BACT</name>
<proteinExistence type="predicted"/>
<gene>
    <name evidence="4" type="ORF">NQ491_09920</name>
</gene>
<dbReference type="RefSeq" id="WP_019245714.1">
    <property type="nucleotide sequence ID" value="NZ_CAPH01000009.1"/>
</dbReference>
<dbReference type="PANTHER" id="PTHR45266">
    <property type="entry name" value="OXALOACETATE DECARBOXYLASE ALPHA CHAIN"/>
    <property type="match status" value="1"/>
</dbReference>
<dbReference type="Proteomes" id="UP001059295">
    <property type="component" value="Chromosome"/>
</dbReference>
<dbReference type="PROSITE" id="PS00188">
    <property type="entry name" value="BIOTIN"/>
    <property type="match status" value="1"/>
</dbReference>
<dbReference type="GeneID" id="82892052"/>
<dbReference type="Pfam" id="PF00364">
    <property type="entry name" value="Biotin_lipoyl"/>
    <property type="match status" value="1"/>
</dbReference>
<protein>
    <submittedName>
        <fullName evidence="4">Acetyl-CoA carboxylase biotin carboxyl carrier protein subunit</fullName>
    </submittedName>
</protein>
<dbReference type="PROSITE" id="PS50968">
    <property type="entry name" value="BIOTINYL_LIPOYL"/>
    <property type="match status" value="1"/>
</dbReference>
<dbReference type="SUPFAM" id="SSF51230">
    <property type="entry name" value="Single hybrid motif"/>
    <property type="match status" value="1"/>
</dbReference>
<dbReference type="InterPro" id="IPR011053">
    <property type="entry name" value="Single_hybrid_motif"/>
</dbReference>
<dbReference type="InterPro" id="IPR001882">
    <property type="entry name" value="Biotin_BS"/>
</dbReference>
<dbReference type="InterPro" id="IPR000089">
    <property type="entry name" value="Biotin_lipoyl"/>
</dbReference>
<evidence type="ECO:0000313" key="4">
    <source>
        <dbReference type="EMBL" id="UWN56957.1"/>
    </source>
</evidence>
<feature type="domain" description="Lipoyl-binding" evidence="3">
    <location>
        <begin position="57"/>
        <end position="139"/>
    </location>
</feature>
<accession>A0ABY5V0X0</accession>
<organism evidence="4 5">
    <name type="scientific">Alistipes ihumii AP11</name>
    <dbReference type="NCBI Taxonomy" id="1211813"/>
    <lineage>
        <taxon>Bacteria</taxon>
        <taxon>Pseudomonadati</taxon>
        <taxon>Bacteroidota</taxon>
        <taxon>Bacteroidia</taxon>
        <taxon>Bacteroidales</taxon>
        <taxon>Rikenellaceae</taxon>
        <taxon>Alistipes</taxon>
    </lineage>
</organism>
<evidence type="ECO:0000259" key="3">
    <source>
        <dbReference type="PROSITE" id="PS50968"/>
    </source>
</evidence>
<dbReference type="EMBL" id="CP102294">
    <property type="protein sequence ID" value="UWN56957.1"/>
    <property type="molecule type" value="Genomic_DNA"/>
</dbReference>
<keyword evidence="1" id="KW-0092">Biotin</keyword>
<evidence type="ECO:0000256" key="2">
    <source>
        <dbReference type="SAM" id="MobiDB-lite"/>
    </source>
</evidence>
<dbReference type="Gene3D" id="2.40.50.100">
    <property type="match status" value="1"/>
</dbReference>
<evidence type="ECO:0000256" key="1">
    <source>
        <dbReference type="ARBA" id="ARBA00023267"/>
    </source>
</evidence>
<feature type="region of interest" description="Disordered" evidence="2">
    <location>
        <begin position="49"/>
        <end position="72"/>
    </location>
</feature>
<dbReference type="InterPro" id="IPR050709">
    <property type="entry name" value="Biotin_Carboxyl_Carrier/Decarb"/>
</dbReference>